<dbReference type="EMBL" id="LDEV01001762">
    <property type="protein sequence ID" value="KLJ11065.1"/>
    <property type="molecule type" value="Genomic_DNA"/>
</dbReference>
<dbReference type="Proteomes" id="UP000053573">
    <property type="component" value="Unassembled WGS sequence"/>
</dbReference>
<evidence type="ECO:0000313" key="1">
    <source>
        <dbReference type="EMBL" id="KLJ11065.1"/>
    </source>
</evidence>
<protein>
    <submittedName>
        <fullName evidence="1">Uncharacterized protein</fullName>
    </submittedName>
</protein>
<dbReference type="AlphaFoldDB" id="A0A0H1BI93"/>
<sequence length="52" mass="5810">MLAFDSPKPTYEGEYGYGPSVTVDIWSTQHWTVPHSPNVFQATHKGPVGRHV</sequence>
<name>A0A0H1BI93_9EURO</name>
<organism evidence="1 2">
    <name type="scientific">Blastomyces silverae</name>
    <dbReference type="NCBI Taxonomy" id="2060906"/>
    <lineage>
        <taxon>Eukaryota</taxon>
        <taxon>Fungi</taxon>
        <taxon>Dikarya</taxon>
        <taxon>Ascomycota</taxon>
        <taxon>Pezizomycotina</taxon>
        <taxon>Eurotiomycetes</taxon>
        <taxon>Eurotiomycetidae</taxon>
        <taxon>Onygenales</taxon>
        <taxon>Ajellomycetaceae</taxon>
        <taxon>Blastomyces</taxon>
    </lineage>
</organism>
<accession>A0A0H1BI93</accession>
<evidence type="ECO:0000313" key="2">
    <source>
        <dbReference type="Proteomes" id="UP000053573"/>
    </source>
</evidence>
<gene>
    <name evidence="1" type="ORF">EMPG_13644</name>
</gene>
<dbReference type="STRING" id="2060906.A0A0H1BI93"/>
<comment type="caution">
    <text evidence="1">The sequence shown here is derived from an EMBL/GenBank/DDBJ whole genome shotgun (WGS) entry which is preliminary data.</text>
</comment>
<dbReference type="OrthoDB" id="5308323at2759"/>
<keyword evidence="2" id="KW-1185">Reference proteome</keyword>
<reference evidence="2" key="1">
    <citation type="journal article" date="2015" name="PLoS Genet.">
        <title>The dynamic genome and transcriptome of the human fungal pathogen Blastomyces and close relative Emmonsia.</title>
        <authorList>
            <person name="Munoz J.F."/>
            <person name="Gauthier G.M."/>
            <person name="Desjardins C.A."/>
            <person name="Gallo J.E."/>
            <person name="Holder J."/>
            <person name="Sullivan T.D."/>
            <person name="Marty A.J."/>
            <person name="Carmen J.C."/>
            <person name="Chen Z."/>
            <person name="Ding L."/>
            <person name="Gujja S."/>
            <person name="Magrini V."/>
            <person name="Misas E."/>
            <person name="Mitreva M."/>
            <person name="Priest M."/>
            <person name="Saif S."/>
            <person name="Whiston E.A."/>
            <person name="Young S."/>
            <person name="Zeng Q."/>
            <person name="Goldman W.E."/>
            <person name="Mardis E.R."/>
            <person name="Taylor J.W."/>
            <person name="McEwen J.G."/>
            <person name="Clay O.K."/>
            <person name="Klein B.S."/>
            <person name="Cuomo C.A."/>
        </authorList>
    </citation>
    <scope>NUCLEOTIDE SEQUENCE [LARGE SCALE GENOMIC DNA]</scope>
    <source>
        <strain evidence="2">UAMH 139</strain>
    </source>
</reference>
<proteinExistence type="predicted"/>